<protein>
    <submittedName>
        <fullName evidence="2">Uncharacterized protein</fullName>
    </submittedName>
</protein>
<dbReference type="Proteomes" id="UP000887564">
    <property type="component" value="Unplaced"/>
</dbReference>
<dbReference type="WBParaSite" id="PEQ_0001406701-mRNA-1">
    <property type="protein sequence ID" value="PEQ_0001406701-mRNA-1"/>
    <property type="gene ID" value="PEQ_0001406701"/>
</dbReference>
<organism evidence="1 2">
    <name type="scientific">Parascaris equorum</name>
    <name type="common">Equine roundworm</name>
    <dbReference type="NCBI Taxonomy" id="6256"/>
    <lineage>
        <taxon>Eukaryota</taxon>
        <taxon>Metazoa</taxon>
        <taxon>Ecdysozoa</taxon>
        <taxon>Nematoda</taxon>
        <taxon>Chromadorea</taxon>
        <taxon>Rhabditida</taxon>
        <taxon>Spirurina</taxon>
        <taxon>Ascaridomorpha</taxon>
        <taxon>Ascaridoidea</taxon>
        <taxon>Ascarididae</taxon>
        <taxon>Parascaris</taxon>
    </lineage>
</organism>
<sequence>MSLLSCQDVCLLAQPEPAAGMAALCPEKTGSEVETYTEDRAGQFYGRCAVTCGEPALLKSQPNVLMTSESPNTQTRTVVMSGNTS</sequence>
<name>A0A914S6T8_PAREQ</name>
<keyword evidence="1" id="KW-1185">Reference proteome</keyword>
<reference evidence="2" key="1">
    <citation type="submission" date="2022-11" db="UniProtKB">
        <authorList>
            <consortium name="WormBaseParasite"/>
        </authorList>
    </citation>
    <scope>IDENTIFICATION</scope>
</reference>
<accession>A0A914S6T8</accession>
<evidence type="ECO:0000313" key="1">
    <source>
        <dbReference type="Proteomes" id="UP000887564"/>
    </source>
</evidence>
<dbReference type="AlphaFoldDB" id="A0A914S6T8"/>
<proteinExistence type="predicted"/>
<evidence type="ECO:0000313" key="2">
    <source>
        <dbReference type="WBParaSite" id="PEQ_0001406701-mRNA-1"/>
    </source>
</evidence>